<dbReference type="RefSeq" id="WP_051073572.1">
    <property type="nucleotide sequence ID" value="NZ_LT976977.1"/>
</dbReference>
<keyword evidence="9" id="KW-1185">Reference proteome</keyword>
<dbReference type="InterPro" id="IPR029510">
    <property type="entry name" value="Ald_DH_CS_GLU"/>
</dbReference>
<dbReference type="InterPro" id="IPR016162">
    <property type="entry name" value="Ald_DH_N"/>
</dbReference>
<dbReference type="SUPFAM" id="SSF54373">
    <property type="entry name" value="FAD-linked reductases, C-terminal domain"/>
    <property type="match status" value="1"/>
</dbReference>
<evidence type="ECO:0000256" key="5">
    <source>
        <dbReference type="RuleBase" id="RU003345"/>
    </source>
</evidence>
<dbReference type="Proteomes" id="UP000256710">
    <property type="component" value="Unassembled WGS sequence"/>
</dbReference>
<evidence type="ECO:0000313" key="9">
    <source>
        <dbReference type="Proteomes" id="UP000256710"/>
    </source>
</evidence>
<dbReference type="InterPro" id="IPR007867">
    <property type="entry name" value="GMC_OxRtase_C"/>
</dbReference>
<proteinExistence type="inferred from homology"/>
<feature type="domain" description="Aldehyde dehydrogenase" evidence="6">
    <location>
        <begin position="19"/>
        <end position="278"/>
    </location>
</feature>
<name>A0ABY1V8I5_9BURK</name>
<dbReference type="Pfam" id="PF00171">
    <property type="entry name" value="Aldedh"/>
    <property type="match status" value="1"/>
</dbReference>
<evidence type="ECO:0000259" key="7">
    <source>
        <dbReference type="Pfam" id="PF05199"/>
    </source>
</evidence>
<evidence type="ECO:0000259" key="6">
    <source>
        <dbReference type="Pfam" id="PF00171"/>
    </source>
</evidence>
<dbReference type="PANTHER" id="PTHR43860:SF2">
    <property type="entry name" value="BETAINE ALDEHYDE DEHYDROGENASE-RELATED"/>
    <property type="match status" value="1"/>
</dbReference>
<dbReference type="SUPFAM" id="SSF53720">
    <property type="entry name" value="ALDH-like"/>
    <property type="match status" value="1"/>
</dbReference>
<feature type="domain" description="Glucose-methanol-choline oxidoreductase C-terminal" evidence="7">
    <location>
        <begin position="373"/>
        <end position="506"/>
    </location>
</feature>
<dbReference type="EMBL" id="OFTC01000036">
    <property type="protein sequence ID" value="SOZ39071.1"/>
    <property type="molecule type" value="Genomic_DNA"/>
</dbReference>
<dbReference type="PROSITE" id="PS00687">
    <property type="entry name" value="ALDEHYDE_DEHYDR_GLU"/>
    <property type="match status" value="1"/>
</dbReference>
<comment type="caution">
    <text evidence="8">The sequence shown here is derived from an EMBL/GenBank/DDBJ whole genome shotgun (WGS) entry which is preliminary data.</text>
</comment>
<keyword evidence="3" id="KW-0520">NAD</keyword>
<organism evidence="8 9">
    <name type="scientific">Cupriavidus neocaledonicus</name>
    <dbReference type="NCBI Taxonomy" id="1040979"/>
    <lineage>
        <taxon>Bacteria</taxon>
        <taxon>Pseudomonadati</taxon>
        <taxon>Pseudomonadota</taxon>
        <taxon>Betaproteobacteria</taxon>
        <taxon>Burkholderiales</taxon>
        <taxon>Burkholderiaceae</taxon>
        <taxon>Cupriavidus</taxon>
    </lineage>
</organism>
<dbReference type="EC" id="1.2.1.8" evidence="8"/>
<dbReference type="Gene3D" id="3.30.560.10">
    <property type="entry name" value="Glucose Oxidase, domain 3"/>
    <property type="match status" value="1"/>
</dbReference>
<dbReference type="PANTHER" id="PTHR43860">
    <property type="entry name" value="BETAINE ALDEHYDE DEHYDROGENASE"/>
    <property type="match status" value="1"/>
</dbReference>
<protein>
    <submittedName>
        <fullName evidence="8">Betaine-aldehyde dehydrogenase</fullName>
        <ecNumber evidence="8">1.2.1.8</ecNumber>
    </submittedName>
</protein>
<dbReference type="InterPro" id="IPR036188">
    <property type="entry name" value="FAD/NAD-bd_sf"/>
</dbReference>
<evidence type="ECO:0000256" key="4">
    <source>
        <dbReference type="PROSITE-ProRule" id="PRU10007"/>
    </source>
</evidence>
<evidence type="ECO:0000313" key="8">
    <source>
        <dbReference type="EMBL" id="SOZ39071.1"/>
    </source>
</evidence>
<dbReference type="Gene3D" id="3.40.605.10">
    <property type="entry name" value="Aldehyde Dehydrogenase, Chain A, domain 1"/>
    <property type="match status" value="1"/>
</dbReference>
<accession>A0ABY1V8I5</accession>
<evidence type="ECO:0000256" key="2">
    <source>
        <dbReference type="ARBA" id="ARBA00023002"/>
    </source>
</evidence>
<dbReference type="InterPro" id="IPR016161">
    <property type="entry name" value="Ald_DH/histidinol_DH"/>
</dbReference>
<comment type="similarity">
    <text evidence="1 5">Belongs to the aldehyde dehydrogenase family.</text>
</comment>
<dbReference type="Pfam" id="PF05199">
    <property type="entry name" value="GMC_oxred_C"/>
    <property type="match status" value="1"/>
</dbReference>
<evidence type="ECO:0000256" key="3">
    <source>
        <dbReference type="ARBA" id="ARBA00023027"/>
    </source>
</evidence>
<sequence length="554" mass="60319">MIQTQLYIDGQWQSPIDQGTRAIVSPADESVIAQAAEATRADARLAIAAARKAFDGPWRQTTIRDRARLLNKIAELIDRDAEKLAHLESLNTGKTLTESRTDMGDIAATFRYFAGLVASEAGAVNEAPHHVISRTLREPVGVCGLITPWNYPLLQAAWKIAPALGAGNTVVIKPSNLTPLTTHHFTQLVAELDLPPGVFNLVTGGAEVGAELAESLDVDLVSFTGGAFAGESIMKAATGNFKRIGLELGGKNPNIVFADADLDAAVDYALNAAFFHAGHLEMYLQYECTKPVSLYPALQWWNKPAIGIEWYLRGTGTAASNHFEAGGFIRSSDEFAWPNLQYHFIPLAMNYDGSNPVKSHGFQCHVGSMRSPSTGFVKLASRDPRVKPRLLFNYMAHDVDWREFRAAVRLTREIIGQQAMDQFRGREIKPGMMVQSDAEIDAFVRAHAETALHPSCTCKMGDASDPMAVVDNQGRVHGLSGLRVVDASIMPKIVTGNLNAPTIMMAEKLADVIRGRAPLQRSTAPYYKATPARMRTVAERAQPPAARMPLPLPA</sequence>
<feature type="active site" evidence="4">
    <location>
        <position position="247"/>
    </location>
</feature>
<reference evidence="8 9" key="1">
    <citation type="submission" date="2018-01" db="EMBL/GenBank/DDBJ databases">
        <authorList>
            <person name="Clerissi C."/>
        </authorList>
    </citation>
    <scope>NUCLEOTIDE SEQUENCE [LARGE SCALE GENOMIC DNA]</scope>
    <source>
        <strain evidence="8">Cupriavidus taiwanensis STM 6082</strain>
    </source>
</reference>
<gene>
    <name evidence="8" type="ORF">CBM2605_B130368</name>
</gene>
<keyword evidence="2 5" id="KW-0560">Oxidoreductase</keyword>
<dbReference type="Gene3D" id="3.50.50.60">
    <property type="entry name" value="FAD/NAD(P)-binding domain"/>
    <property type="match status" value="1"/>
</dbReference>
<dbReference type="SUPFAM" id="SSF51905">
    <property type="entry name" value="FAD/NAD(P)-binding domain"/>
    <property type="match status" value="1"/>
</dbReference>
<dbReference type="InterPro" id="IPR015590">
    <property type="entry name" value="Aldehyde_DH_dom"/>
</dbReference>
<dbReference type="GO" id="GO:0008802">
    <property type="term" value="F:betaine-aldehyde dehydrogenase (NAD+) activity"/>
    <property type="evidence" value="ECO:0007669"/>
    <property type="project" value="UniProtKB-EC"/>
</dbReference>
<evidence type="ECO:0000256" key="1">
    <source>
        <dbReference type="ARBA" id="ARBA00009986"/>
    </source>
</evidence>